<evidence type="ECO:0000256" key="5">
    <source>
        <dbReference type="ARBA" id="ARBA00022737"/>
    </source>
</evidence>
<dbReference type="SUPFAM" id="SSF103506">
    <property type="entry name" value="Mitochondrial carrier"/>
    <property type="match status" value="1"/>
</dbReference>
<evidence type="ECO:0000256" key="8">
    <source>
        <dbReference type="ARBA" id="ARBA00023128"/>
    </source>
</evidence>
<comment type="similarity">
    <text evidence="2 11">Belongs to the mitochondrial carrier (TC 2.A.29) family.</text>
</comment>
<evidence type="ECO:0000256" key="4">
    <source>
        <dbReference type="ARBA" id="ARBA00022692"/>
    </source>
</evidence>
<evidence type="ECO:0000313" key="12">
    <source>
        <dbReference type="EMBL" id="KIX94346.1"/>
    </source>
</evidence>
<keyword evidence="4 10" id="KW-0812">Transmembrane</keyword>
<keyword evidence="8" id="KW-0496">Mitochondrion</keyword>
<comment type="subcellular location">
    <subcellularLocation>
        <location evidence="1">Mitochondrion inner membrane</location>
        <topology evidence="1">Multi-pass membrane protein</topology>
    </subcellularLocation>
</comment>
<dbReference type="PANTHER" id="PTHR45788">
    <property type="entry name" value="SUCCINATE/FUMARATE MITOCHONDRIAL TRANSPORTER-RELATED"/>
    <property type="match status" value="1"/>
</dbReference>
<evidence type="ECO:0000256" key="11">
    <source>
        <dbReference type="RuleBase" id="RU000488"/>
    </source>
</evidence>
<keyword evidence="5" id="KW-0677">Repeat</keyword>
<evidence type="ECO:0000256" key="1">
    <source>
        <dbReference type="ARBA" id="ARBA00004448"/>
    </source>
</evidence>
<evidence type="ECO:0000256" key="7">
    <source>
        <dbReference type="ARBA" id="ARBA00022989"/>
    </source>
</evidence>
<dbReference type="PROSITE" id="PS50920">
    <property type="entry name" value="SOLCAR"/>
    <property type="match status" value="3"/>
</dbReference>
<evidence type="ECO:0000256" key="2">
    <source>
        <dbReference type="ARBA" id="ARBA00006375"/>
    </source>
</evidence>
<dbReference type="Proteomes" id="UP000053411">
    <property type="component" value="Unassembled WGS sequence"/>
</dbReference>
<reference evidence="12 13" key="1">
    <citation type="submission" date="2015-01" db="EMBL/GenBank/DDBJ databases">
        <title>The Genome Sequence of Fonsecaea multimorphosa CBS 102226.</title>
        <authorList>
            <consortium name="The Broad Institute Genomics Platform"/>
            <person name="Cuomo C."/>
            <person name="de Hoog S."/>
            <person name="Gorbushina A."/>
            <person name="Stielow B."/>
            <person name="Teixiera M."/>
            <person name="Abouelleil A."/>
            <person name="Chapman S.B."/>
            <person name="Priest M."/>
            <person name="Young S.K."/>
            <person name="Wortman J."/>
            <person name="Nusbaum C."/>
            <person name="Birren B."/>
        </authorList>
    </citation>
    <scope>NUCLEOTIDE SEQUENCE [LARGE SCALE GENOMIC DNA]</scope>
    <source>
        <strain evidence="12 13">CBS 102226</strain>
    </source>
</reference>
<feature type="repeat" description="Solcar" evidence="10">
    <location>
        <begin position="204"/>
        <end position="290"/>
    </location>
</feature>
<dbReference type="GO" id="GO:0071913">
    <property type="term" value="F:citrate secondary active transmembrane transporter activity"/>
    <property type="evidence" value="ECO:0007669"/>
    <property type="project" value="TreeGrafter"/>
</dbReference>
<dbReference type="FunFam" id="1.50.40.10:FF:000064">
    <property type="entry name" value="Mitochondrial tricarboxylate transporter (Ctp)"/>
    <property type="match status" value="1"/>
</dbReference>
<proteinExistence type="inferred from homology"/>
<dbReference type="OrthoDB" id="44467at2759"/>
<keyword evidence="9 10" id="KW-0472">Membrane</keyword>
<dbReference type="InterPro" id="IPR002067">
    <property type="entry name" value="MCP"/>
</dbReference>
<dbReference type="RefSeq" id="XP_016628469.1">
    <property type="nucleotide sequence ID" value="XM_016780550.1"/>
</dbReference>
<keyword evidence="7" id="KW-1133">Transmembrane helix</keyword>
<accession>A0A0D2IB18</accession>
<dbReference type="GeneID" id="27715802"/>
<dbReference type="GO" id="GO:0005743">
    <property type="term" value="C:mitochondrial inner membrane"/>
    <property type="evidence" value="ECO:0007669"/>
    <property type="project" value="UniProtKB-SubCell"/>
</dbReference>
<dbReference type="PRINTS" id="PR00926">
    <property type="entry name" value="MITOCARRIER"/>
</dbReference>
<keyword evidence="6" id="KW-0999">Mitochondrion inner membrane</keyword>
<dbReference type="VEuPathDB" id="FungiDB:Z520_10056"/>
<sequence length="301" mass="32700">MATAGVEPVSFTPDRKHSPLRLIFAGSLAGAVEAAVTYPFEFAKTRVQLNRSLPSAQKLGWPPFPSREWYAGCTTLMVGNSLKAGIRFVVYDAYKSLLSDRNGRISGPGAILAGFGAGFTESLLAVTPFESIKTQLIDDRKRAQPRMKGLIHGSIVIAREKGLAGFFQGLVPTTARQAANSATRFGTYGTLRQLVEGRYPGQKPSSITTFGIGGIAGVVTVYVTMPLDTIKTRMQSLEARTEYKNSVDCTISIARKEGVLVFWAGALPRLGRLTLSGGIVFTIYEKTLDLMEKFDSRSQYL</sequence>
<evidence type="ECO:0000256" key="9">
    <source>
        <dbReference type="ARBA" id="ARBA00023136"/>
    </source>
</evidence>
<keyword evidence="3 11" id="KW-0813">Transport</keyword>
<feature type="repeat" description="Solcar" evidence="10">
    <location>
        <begin position="17"/>
        <end position="97"/>
    </location>
</feature>
<evidence type="ECO:0000256" key="10">
    <source>
        <dbReference type="PROSITE-ProRule" id="PRU00282"/>
    </source>
</evidence>
<dbReference type="EMBL" id="KN848088">
    <property type="protein sequence ID" value="KIX94346.1"/>
    <property type="molecule type" value="Genomic_DNA"/>
</dbReference>
<dbReference type="InterPro" id="IPR018108">
    <property type="entry name" value="MCP_transmembrane"/>
</dbReference>
<keyword evidence="13" id="KW-1185">Reference proteome</keyword>
<dbReference type="GO" id="GO:0006843">
    <property type="term" value="P:mitochondrial citrate transmembrane transport"/>
    <property type="evidence" value="ECO:0007669"/>
    <property type="project" value="TreeGrafter"/>
</dbReference>
<gene>
    <name evidence="12" type="ORF">Z520_10056</name>
</gene>
<evidence type="ECO:0000313" key="13">
    <source>
        <dbReference type="Proteomes" id="UP000053411"/>
    </source>
</evidence>
<evidence type="ECO:0000256" key="6">
    <source>
        <dbReference type="ARBA" id="ARBA00022792"/>
    </source>
</evidence>
<dbReference type="InterPro" id="IPR023395">
    <property type="entry name" value="MCP_dom_sf"/>
</dbReference>
<dbReference type="PANTHER" id="PTHR45788:SF4">
    <property type="entry name" value="TRICARBOXYLATE TRANSPORT PROTEIN, MITOCHONDRIAL"/>
    <property type="match status" value="1"/>
</dbReference>
<dbReference type="Gene3D" id="1.50.40.10">
    <property type="entry name" value="Mitochondrial carrier domain"/>
    <property type="match status" value="2"/>
</dbReference>
<dbReference type="AlphaFoldDB" id="A0A0D2IB18"/>
<protein>
    <submittedName>
        <fullName evidence="12">Uncharacterized protein</fullName>
    </submittedName>
</protein>
<evidence type="ECO:0000256" key="3">
    <source>
        <dbReference type="ARBA" id="ARBA00022448"/>
    </source>
</evidence>
<dbReference type="Pfam" id="PF00153">
    <property type="entry name" value="Mito_carr"/>
    <property type="match status" value="3"/>
</dbReference>
<organism evidence="12 13">
    <name type="scientific">Fonsecaea multimorphosa CBS 102226</name>
    <dbReference type="NCBI Taxonomy" id="1442371"/>
    <lineage>
        <taxon>Eukaryota</taxon>
        <taxon>Fungi</taxon>
        <taxon>Dikarya</taxon>
        <taxon>Ascomycota</taxon>
        <taxon>Pezizomycotina</taxon>
        <taxon>Eurotiomycetes</taxon>
        <taxon>Chaetothyriomycetidae</taxon>
        <taxon>Chaetothyriales</taxon>
        <taxon>Herpotrichiellaceae</taxon>
        <taxon>Fonsecaea</taxon>
    </lineage>
</organism>
<feature type="repeat" description="Solcar" evidence="10">
    <location>
        <begin position="108"/>
        <end position="194"/>
    </location>
</feature>
<dbReference type="InterPro" id="IPR049563">
    <property type="entry name" value="TXTP-like"/>
</dbReference>
<name>A0A0D2IB18_9EURO</name>
<dbReference type="STRING" id="1442371.A0A0D2IB18"/>